<feature type="region of interest" description="Disordered" evidence="1">
    <location>
        <begin position="123"/>
        <end position="158"/>
    </location>
</feature>
<dbReference type="Proteomes" id="UP000472260">
    <property type="component" value="Unassembled WGS sequence"/>
</dbReference>
<evidence type="ECO:0000256" key="1">
    <source>
        <dbReference type="SAM" id="MobiDB-lite"/>
    </source>
</evidence>
<reference evidence="2" key="2">
    <citation type="submission" date="2025-09" db="UniProtKB">
        <authorList>
            <consortium name="Ensembl"/>
        </authorList>
    </citation>
    <scope>IDENTIFICATION</scope>
</reference>
<organism evidence="2 3">
    <name type="scientific">Sinocyclocheilus anshuiensis</name>
    <dbReference type="NCBI Taxonomy" id="1608454"/>
    <lineage>
        <taxon>Eukaryota</taxon>
        <taxon>Metazoa</taxon>
        <taxon>Chordata</taxon>
        <taxon>Craniata</taxon>
        <taxon>Vertebrata</taxon>
        <taxon>Euteleostomi</taxon>
        <taxon>Actinopterygii</taxon>
        <taxon>Neopterygii</taxon>
        <taxon>Teleostei</taxon>
        <taxon>Ostariophysi</taxon>
        <taxon>Cypriniformes</taxon>
        <taxon>Cyprinidae</taxon>
        <taxon>Cyprininae</taxon>
        <taxon>Sinocyclocheilus</taxon>
    </lineage>
</organism>
<feature type="compositionally biased region" description="Basic and acidic residues" evidence="1">
    <location>
        <begin position="143"/>
        <end position="158"/>
    </location>
</feature>
<proteinExistence type="predicted"/>
<name>A0A671MTF9_9TELE</name>
<evidence type="ECO:0000313" key="3">
    <source>
        <dbReference type="Proteomes" id="UP000472260"/>
    </source>
</evidence>
<dbReference type="AlphaFoldDB" id="A0A671MTF9"/>
<evidence type="ECO:0000313" key="2">
    <source>
        <dbReference type="Ensembl" id="ENSSANP00000036226.1"/>
    </source>
</evidence>
<protein>
    <submittedName>
        <fullName evidence="2">Uncharacterized protein</fullName>
    </submittedName>
</protein>
<accession>A0A671MTF9</accession>
<keyword evidence="3" id="KW-1185">Reference proteome</keyword>
<feature type="compositionally biased region" description="Polar residues" evidence="1">
    <location>
        <begin position="123"/>
        <end position="132"/>
    </location>
</feature>
<sequence>MSDLQKGQIIGAFFFFMIMTAYTKHGKTSSAKKNSGQNLKVNDRANLNFHLEKPFSTKTDYAKLHKANIHERAASAKRLITDNNLMSAQRKCISWQCMIYSDGYIRIKWLCLRDVLSEKRSLASRQNVTAESGISYERKKKKKESENDFNKTDRETLG</sequence>
<reference evidence="2" key="1">
    <citation type="submission" date="2025-08" db="UniProtKB">
        <authorList>
            <consortium name="Ensembl"/>
        </authorList>
    </citation>
    <scope>IDENTIFICATION</scope>
</reference>
<dbReference type="Ensembl" id="ENSSANT00000038595.1">
    <property type="protein sequence ID" value="ENSSANP00000036226.1"/>
    <property type="gene ID" value="ENSSANG00000018570.1"/>
</dbReference>